<dbReference type="RefSeq" id="WP_194075353.1">
    <property type="nucleotide sequence ID" value="NZ_CP061839.1"/>
</dbReference>
<organism evidence="1 2">
    <name type="scientific">Treponema pedis</name>
    <dbReference type="NCBI Taxonomy" id="409322"/>
    <lineage>
        <taxon>Bacteria</taxon>
        <taxon>Pseudomonadati</taxon>
        <taxon>Spirochaetota</taxon>
        <taxon>Spirochaetia</taxon>
        <taxon>Spirochaetales</taxon>
        <taxon>Treponemataceae</taxon>
        <taxon>Treponema</taxon>
    </lineage>
</organism>
<dbReference type="EMBL" id="CP061839">
    <property type="protein sequence ID" value="QOW59724.1"/>
    <property type="molecule type" value="Genomic_DNA"/>
</dbReference>
<proteinExistence type="predicted"/>
<gene>
    <name evidence="1" type="ORF">IFE08_07510</name>
</gene>
<name>A0A7S6WMJ1_9SPIR</name>
<dbReference type="InterPro" id="IPR038636">
    <property type="entry name" value="Wzi_sf"/>
</dbReference>
<sequence>MNIKRVFFNTVTEKLFIFSFLFFSLCNSYTEEISSYSKILYEYDSIFYDELHLTSLESGYVWLSYKKPASYAELKLNFDGINEKALSEHGKVSYENLYNMFYKSKPLLSYEQFAFDINLKLALQAQYLYNGEKEPFINKFHRYNKTPEPIAVPFEFYFSQYVYLYCVPVFGKNFSGSIHSYPYTNLPLAGNAMDYHFPKKTGLSIGNKFFNFHIGRGRLNVGRTLSGGMIISDTPDRLDFASASLFFKYVKLDMTVAEINPTRFFISHEISIRPLKQFSVTLHEGIILNSVFDPRFLNPFMIFHNYAPWKDPYINNNYNGNLIGCQLGFDINIIPVKNLRIYGQFGMNQFQTPSELKGGANNIPNSMGGIAGIEYSIPMQAGYLTLNTEFMYADPWLYIGDTGSKNSFSASRKENVYASKTYDTSEIKTWLTNPYGPDTLAAFFKADFNSPHKYRAAFTYRFLCKGENEEKFFNSIDKGEYYYPIHYKEGVKMAKWKTPTGTVSYFHTMQLESSYTIIKNLNINAALSWTIARGKINGHSVDFSTYIMYSLR</sequence>
<dbReference type="Gene3D" id="2.40.160.130">
    <property type="entry name" value="Capsule assembly protein Wzi"/>
    <property type="match status" value="1"/>
</dbReference>
<dbReference type="AlphaFoldDB" id="A0A7S6WMJ1"/>
<dbReference type="Proteomes" id="UP000593915">
    <property type="component" value="Chromosome"/>
</dbReference>
<evidence type="ECO:0000313" key="1">
    <source>
        <dbReference type="EMBL" id="QOW59724.1"/>
    </source>
</evidence>
<protein>
    <submittedName>
        <fullName evidence="1">Uncharacterized protein</fullName>
    </submittedName>
</protein>
<accession>A0A7S6WMJ1</accession>
<evidence type="ECO:0000313" key="2">
    <source>
        <dbReference type="Proteomes" id="UP000593915"/>
    </source>
</evidence>
<reference evidence="1 2" key="1">
    <citation type="submission" date="2020-09" db="EMBL/GenBank/DDBJ databases">
        <title>Characterization of Treponema spp. from bovine digital dermatitis in Korea.</title>
        <authorList>
            <person name="Espiritu H.M."/>
            <person name="Cho Y.I."/>
            <person name="Mamuad L."/>
        </authorList>
    </citation>
    <scope>NUCLEOTIDE SEQUENCE [LARGE SCALE GENOMIC DNA]</scope>
    <source>
        <strain evidence="1 2">KS1</strain>
    </source>
</reference>